<dbReference type="AlphaFoldDB" id="A0A2V1DF92"/>
<dbReference type="Proteomes" id="UP000244855">
    <property type="component" value="Unassembled WGS sequence"/>
</dbReference>
<organism evidence="1 2">
    <name type="scientific">Periconia macrospinosa</name>
    <dbReference type="NCBI Taxonomy" id="97972"/>
    <lineage>
        <taxon>Eukaryota</taxon>
        <taxon>Fungi</taxon>
        <taxon>Dikarya</taxon>
        <taxon>Ascomycota</taxon>
        <taxon>Pezizomycotina</taxon>
        <taxon>Dothideomycetes</taxon>
        <taxon>Pleosporomycetidae</taxon>
        <taxon>Pleosporales</taxon>
        <taxon>Massarineae</taxon>
        <taxon>Periconiaceae</taxon>
        <taxon>Periconia</taxon>
    </lineage>
</organism>
<keyword evidence="2" id="KW-1185">Reference proteome</keyword>
<evidence type="ECO:0000313" key="1">
    <source>
        <dbReference type="EMBL" id="PVH96797.1"/>
    </source>
</evidence>
<evidence type="ECO:0000313" key="2">
    <source>
        <dbReference type="Proteomes" id="UP000244855"/>
    </source>
</evidence>
<protein>
    <submittedName>
        <fullName evidence="1">Uncharacterized protein</fullName>
    </submittedName>
</protein>
<reference evidence="1 2" key="1">
    <citation type="journal article" date="2018" name="Sci. Rep.">
        <title>Comparative genomics provides insights into the lifestyle and reveals functional heterogeneity of dark septate endophytic fungi.</title>
        <authorList>
            <person name="Knapp D.G."/>
            <person name="Nemeth J.B."/>
            <person name="Barry K."/>
            <person name="Hainaut M."/>
            <person name="Henrissat B."/>
            <person name="Johnson J."/>
            <person name="Kuo A."/>
            <person name="Lim J.H.P."/>
            <person name="Lipzen A."/>
            <person name="Nolan M."/>
            <person name="Ohm R.A."/>
            <person name="Tamas L."/>
            <person name="Grigoriev I.V."/>
            <person name="Spatafora J.W."/>
            <person name="Nagy L.G."/>
            <person name="Kovacs G.M."/>
        </authorList>
    </citation>
    <scope>NUCLEOTIDE SEQUENCE [LARGE SCALE GENOMIC DNA]</scope>
    <source>
        <strain evidence="1 2">DSE2036</strain>
    </source>
</reference>
<dbReference type="EMBL" id="KZ805454">
    <property type="protein sequence ID" value="PVH96797.1"/>
    <property type="molecule type" value="Genomic_DNA"/>
</dbReference>
<name>A0A2V1DF92_9PLEO</name>
<accession>A0A2V1DF92</accession>
<proteinExistence type="predicted"/>
<sequence length="140" mass="15748">MSSHLDECKDFVDHAVSNKSSFNCNLTAGQTHLIGTISAKRIALLGKLYNRNLSEILPNVGFQLTSEVCASLDLLSTKGTSGVVKYWVDPERHIALIFIKLDESGKEIRTGRYGPLANGSLWPEMGFFMQKTERRMELRW</sequence>
<gene>
    <name evidence="1" type="ORF">DM02DRAFT_658875</name>
</gene>